<reference evidence="2" key="1">
    <citation type="journal article" date="2014" name="Int. J. Syst. Evol. Microbiol.">
        <title>Complete genome sequence of Corynebacterium casei LMG S-19264T (=DSM 44701T), isolated from a smear-ripened cheese.</title>
        <authorList>
            <consortium name="US DOE Joint Genome Institute (JGI-PGF)"/>
            <person name="Walter F."/>
            <person name="Albersmeier A."/>
            <person name="Kalinowski J."/>
            <person name="Ruckert C."/>
        </authorList>
    </citation>
    <scope>NUCLEOTIDE SEQUENCE</scope>
    <source>
        <strain evidence="2">KCTC 23310</strain>
    </source>
</reference>
<protein>
    <submittedName>
        <fullName evidence="2">Uncharacterized protein</fullName>
    </submittedName>
</protein>
<dbReference type="RefSeq" id="WP_189409314.1">
    <property type="nucleotide sequence ID" value="NZ_BMYJ01000001.1"/>
</dbReference>
<keyword evidence="1" id="KW-0732">Signal</keyword>
<dbReference type="EMBL" id="BMYJ01000001">
    <property type="protein sequence ID" value="GHC43199.1"/>
    <property type="molecule type" value="Genomic_DNA"/>
</dbReference>
<feature type="signal peptide" evidence="1">
    <location>
        <begin position="1"/>
        <end position="19"/>
    </location>
</feature>
<feature type="chain" id="PRO_5037849029" evidence="1">
    <location>
        <begin position="20"/>
        <end position="134"/>
    </location>
</feature>
<evidence type="ECO:0000313" key="3">
    <source>
        <dbReference type="Proteomes" id="UP000638981"/>
    </source>
</evidence>
<proteinExistence type="predicted"/>
<organism evidence="2 3">
    <name type="scientific">Neogemmobacter tilapiae</name>
    <dbReference type="NCBI Taxonomy" id="875041"/>
    <lineage>
        <taxon>Bacteria</taxon>
        <taxon>Pseudomonadati</taxon>
        <taxon>Pseudomonadota</taxon>
        <taxon>Alphaproteobacteria</taxon>
        <taxon>Rhodobacterales</taxon>
        <taxon>Paracoccaceae</taxon>
        <taxon>Neogemmobacter</taxon>
    </lineage>
</organism>
<comment type="caution">
    <text evidence="2">The sequence shown here is derived from an EMBL/GenBank/DDBJ whole genome shotgun (WGS) entry which is preliminary data.</text>
</comment>
<dbReference type="Proteomes" id="UP000638981">
    <property type="component" value="Unassembled WGS sequence"/>
</dbReference>
<sequence>MIGRFIFLGAVMAPLPALADYNNLTCAMTLQACDMARDTDGSCPTGSEATAQIYAEGENWYLATKGIGPGGGDRLLELKTHMTEPQRVYVIFDHEGLDGGFSHTPEGAAKLTLASLQETYLHEEYWTGTCQSPG</sequence>
<dbReference type="AlphaFoldDB" id="A0A918WG06"/>
<evidence type="ECO:0000256" key="1">
    <source>
        <dbReference type="SAM" id="SignalP"/>
    </source>
</evidence>
<reference evidence="2" key="2">
    <citation type="submission" date="2020-09" db="EMBL/GenBank/DDBJ databases">
        <authorList>
            <person name="Sun Q."/>
            <person name="Kim S."/>
        </authorList>
    </citation>
    <scope>NUCLEOTIDE SEQUENCE</scope>
    <source>
        <strain evidence="2">KCTC 23310</strain>
    </source>
</reference>
<gene>
    <name evidence="2" type="ORF">GCM10007315_00180</name>
</gene>
<name>A0A918WG06_9RHOB</name>
<keyword evidence="3" id="KW-1185">Reference proteome</keyword>
<accession>A0A918WG06</accession>
<evidence type="ECO:0000313" key="2">
    <source>
        <dbReference type="EMBL" id="GHC43199.1"/>
    </source>
</evidence>
<dbReference type="PROSITE" id="PS51257">
    <property type="entry name" value="PROKAR_LIPOPROTEIN"/>
    <property type="match status" value="1"/>
</dbReference>